<evidence type="ECO:0000313" key="7">
    <source>
        <dbReference type="Proteomes" id="UP001158049"/>
    </source>
</evidence>
<name>A0ABY1QTC7_9BURK</name>
<feature type="domain" description="NlpC/P60" evidence="5">
    <location>
        <begin position="188"/>
        <end position="312"/>
    </location>
</feature>
<dbReference type="InterPro" id="IPR000064">
    <property type="entry name" value="NLP_P60_dom"/>
</dbReference>
<proteinExistence type="inferred from homology"/>
<comment type="caution">
    <text evidence="6">The sequence shown here is derived from an EMBL/GenBank/DDBJ whole genome shotgun (WGS) entry which is preliminary data.</text>
</comment>
<accession>A0ABY1QTC7</accession>
<gene>
    <name evidence="6" type="ORF">SAMN06295970_12644</name>
</gene>
<dbReference type="SUPFAM" id="SSF54001">
    <property type="entry name" value="Cysteine proteinases"/>
    <property type="match status" value="1"/>
</dbReference>
<evidence type="ECO:0000256" key="3">
    <source>
        <dbReference type="ARBA" id="ARBA00022801"/>
    </source>
</evidence>
<evidence type="ECO:0000256" key="4">
    <source>
        <dbReference type="ARBA" id="ARBA00022807"/>
    </source>
</evidence>
<evidence type="ECO:0000259" key="5">
    <source>
        <dbReference type="PROSITE" id="PS51935"/>
    </source>
</evidence>
<comment type="similarity">
    <text evidence="1">Belongs to the peptidase C40 family.</text>
</comment>
<evidence type="ECO:0000313" key="6">
    <source>
        <dbReference type="EMBL" id="SMP77286.1"/>
    </source>
</evidence>
<dbReference type="InterPro" id="IPR051202">
    <property type="entry name" value="Peptidase_C40"/>
</dbReference>
<dbReference type="PANTHER" id="PTHR47053:SF1">
    <property type="entry name" value="MUREIN DD-ENDOPEPTIDASE MEPH-RELATED"/>
    <property type="match status" value="1"/>
</dbReference>
<dbReference type="EMBL" id="FXUL01000026">
    <property type="protein sequence ID" value="SMP77286.1"/>
    <property type="molecule type" value="Genomic_DNA"/>
</dbReference>
<reference evidence="6 7" key="1">
    <citation type="submission" date="2017-05" db="EMBL/GenBank/DDBJ databases">
        <authorList>
            <person name="Varghese N."/>
            <person name="Submissions S."/>
        </authorList>
    </citation>
    <scope>NUCLEOTIDE SEQUENCE [LARGE SCALE GENOMIC DNA]</scope>
    <source>
        <strain evidence="6 7">DSM 26001</strain>
    </source>
</reference>
<keyword evidence="4" id="KW-0788">Thiol protease</keyword>
<keyword evidence="3 6" id="KW-0378">Hydrolase</keyword>
<sequence length="313" mass="33070">MGGIGIRSTAMMKAMMLTAGELFTATLCVEKLSGKGEGAPLSVTTTRLDGAVWNGGKSMVIAKGLNGDASAFNDRAGDSVRATVGQRIDPQTHVPTVPAAEFATLIAELAAGRSQRDIGLAKAPGALSDVLDVSRPPGPRQPFIMKQAISATLLFTVVGCGTVPPEPSAYTPVPSMKSEIVGHEGNASRLGQEVVMFSLMLLKTHYTFGGKNPTAGLDCSGLVTFVYTHAVDMPLKGNAATLARQGRQVSVQNLRSGDLVFFNTLGSPFSHIGIYLGDGQFIHAPSSRGKVRVDKMSNRYWSQRFEMGRTLLG</sequence>
<dbReference type="Proteomes" id="UP001158049">
    <property type="component" value="Unassembled WGS sequence"/>
</dbReference>
<dbReference type="GO" id="GO:0016787">
    <property type="term" value="F:hydrolase activity"/>
    <property type="evidence" value="ECO:0007669"/>
    <property type="project" value="UniProtKB-KW"/>
</dbReference>
<protein>
    <submittedName>
        <fullName evidence="6">Cell wall-associated hydrolase, NlpC family</fullName>
    </submittedName>
</protein>
<dbReference type="Gene3D" id="3.90.1720.10">
    <property type="entry name" value="endopeptidase domain like (from Nostoc punctiforme)"/>
    <property type="match status" value="1"/>
</dbReference>
<evidence type="ECO:0000256" key="2">
    <source>
        <dbReference type="ARBA" id="ARBA00022670"/>
    </source>
</evidence>
<dbReference type="InterPro" id="IPR038765">
    <property type="entry name" value="Papain-like_cys_pep_sf"/>
</dbReference>
<organism evidence="6 7">
    <name type="scientific">Noviherbaspirillum suwonense</name>
    <dbReference type="NCBI Taxonomy" id="1224511"/>
    <lineage>
        <taxon>Bacteria</taxon>
        <taxon>Pseudomonadati</taxon>
        <taxon>Pseudomonadota</taxon>
        <taxon>Betaproteobacteria</taxon>
        <taxon>Burkholderiales</taxon>
        <taxon>Oxalobacteraceae</taxon>
        <taxon>Noviherbaspirillum</taxon>
    </lineage>
</organism>
<dbReference type="PANTHER" id="PTHR47053">
    <property type="entry name" value="MUREIN DD-ENDOPEPTIDASE MEPH-RELATED"/>
    <property type="match status" value="1"/>
</dbReference>
<keyword evidence="2" id="KW-0645">Protease</keyword>
<dbReference type="Pfam" id="PF00877">
    <property type="entry name" value="NLPC_P60"/>
    <property type="match status" value="1"/>
</dbReference>
<evidence type="ECO:0000256" key="1">
    <source>
        <dbReference type="ARBA" id="ARBA00007074"/>
    </source>
</evidence>
<keyword evidence="7" id="KW-1185">Reference proteome</keyword>
<dbReference type="PROSITE" id="PS51935">
    <property type="entry name" value="NLPC_P60"/>
    <property type="match status" value="1"/>
</dbReference>